<name>A0ABP3RWM0_9ACTN</name>
<evidence type="ECO:0000256" key="2">
    <source>
        <dbReference type="PROSITE-ProRule" id="PRU00252"/>
    </source>
</evidence>
<reference evidence="5" key="1">
    <citation type="journal article" date="2019" name="Int. J. Syst. Evol. Microbiol.">
        <title>The Global Catalogue of Microorganisms (GCM) 10K type strain sequencing project: providing services to taxonomists for standard genome sequencing and annotation.</title>
        <authorList>
            <consortium name="The Broad Institute Genomics Platform"/>
            <consortium name="The Broad Institute Genome Sequencing Center for Infectious Disease"/>
            <person name="Wu L."/>
            <person name="Ma J."/>
        </authorList>
    </citation>
    <scope>NUCLEOTIDE SEQUENCE [LARGE SCALE GENOMIC DNA]</scope>
    <source>
        <strain evidence="5">JCM 10671</strain>
    </source>
</reference>
<dbReference type="InterPro" id="IPR012340">
    <property type="entry name" value="NA-bd_OB-fold"/>
</dbReference>
<dbReference type="InterPro" id="IPR000424">
    <property type="entry name" value="Primosome_PriB/ssb"/>
</dbReference>
<gene>
    <name evidence="4" type="ORF">GCM10009547_22110</name>
</gene>
<evidence type="ECO:0000313" key="5">
    <source>
        <dbReference type="Proteomes" id="UP001500957"/>
    </source>
</evidence>
<feature type="region of interest" description="Disordered" evidence="3">
    <location>
        <begin position="119"/>
        <end position="145"/>
    </location>
</feature>
<proteinExistence type="predicted"/>
<evidence type="ECO:0000313" key="4">
    <source>
        <dbReference type="EMBL" id="GAA0619254.1"/>
    </source>
</evidence>
<accession>A0ABP3RWM0</accession>
<dbReference type="Gene3D" id="2.40.50.140">
    <property type="entry name" value="Nucleic acid-binding proteins"/>
    <property type="match status" value="1"/>
</dbReference>
<evidence type="ECO:0000256" key="3">
    <source>
        <dbReference type="SAM" id="MobiDB-lite"/>
    </source>
</evidence>
<comment type="caution">
    <text evidence="4">The sequence shown here is derived from an EMBL/GenBank/DDBJ whole genome shotgun (WGS) entry which is preliminary data.</text>
</comment>
<dbReference type="PROSITE" id="PS50935">
    <property type="entry name" value="SSB"/>
    <property type="match status" value="1"/>
</dbReference>
<dbReference type="SUPFAM" id="SSF50249">
    <property type="entry name" value="Nucleic acid-binding proteins"/>
    <property type="match status" value="1"/>
</dbReference>
<evidence type="ECO:0000256" key="1">
    <source>
        <dbReference type="ARBA" id="ARBA00023125"/>
    </source>
</evidence>
<dbReference type="Proteomes" id="UP001500957">
    <property type="component" value="Unassembled WGS sequence"/>
</dbReference>
<dbReference type="Pfam" id="PF00436">
    <property type="entry name" value="SSB"/>
    <property type="match status" value="1"/>
</dbReference>
<dbReference type="CDD" id="cd04496">
    <property type="entry name" value="SSB_OBF"/>
    <property type="match status" value="1"/>
</dbReference>
<organism evidence="4 5">
    <name type="scientific">Sporichthya brevicatena</name>
    <dbReference type="NCBI Taxonomy" id="171442"/>
    <lineage>
        <taxon>Bacteria</taxon>
        <taxon>Bacillati</taxon>
        <taxon>Actinomycetota</taxon>
        <taxon>Actinomycetes</taxon>
        <taxon>Sporichthyales</taxon>
        <taxon>Sporichthyaceae</taxon>
        <taxon>Sporichthya</taxon>
    </lineage>
</organism>
<keyword evidence="1 2" id="KW-0238">DNA-binding</keyword>
<keyword evidence="5" id="KW-1185">Reference proteome</keyword>
<dbReference type="EMBL" id="BAAAHE010000016">
    <property type="protein sequence ID" value="GAA0619254.1"/>
    <property type="molecule type" value="Genomic_DNA"/>
</dbReference>
<protein>
    <submittedName>
        <fullName evidence="4">Single-stranded DNA-binding protein</fullName>
    </submittedName>
</protein>
<sequence length="145" mass="16265">MSSQTWVTVCGVVAADDPSQRSDTAPVKFRLASTSSWKGDDGIWRDGVTNYFDVVCWDKLGRHVLECVRRGDPVIVQGKLEIRDWETDRARGRTVQINAQHVGFDLKIRKAYLQQPPVRPAWAEEREETPVTALEGAQTQSEPAA</sequence>
<dbReference type="GO" id="GO:0003677">
    <property type="term" value="F:DNA binding"/>
    <property type="evidence" value="ECO:0007669"/>
    <property type="project" value="UniProtKB-KW"/>
</dbReference>
<dbReference type="RefSeq" id="WP_344604621.1">
    <property type="nucleotide sequence ID" value="NZ_BAAAHE010000016.1"/>
</dbReference>